<gene>
    <name evidence="4" type="ORF">G9C98_004806</name>
</gene>
<keyword evidence="1 2" id="KW-0732">Signal</keyword>
<keyword evidence="5" id="KW-1185">Reference proteome</keyword>
<dbReference type="Proteomes" id="UP000729913">
    <property type="component" value="Unassembled WGS sequence"/>
</dbReference>
<dbReference type="EMBL" id="JAAOIC020000049">
    <property type="protein sequence ID" value="KAG8036226.1"/>
    <property type="molecule type" value="Genomic_DNA"/>
</dbReference>
<proteinExistence type="predicted"/>
<accession>A0A8J5UXR2</accession>
<dbReference type="PANTHER" id="PTHR22907">
    <property type="entry name" value="GH04558P"/>
    <property type="match status" value="1"/>
</dbReference>
<feature type="signal peptide" evidence="2">
    <location>
        <begin position="1"/>
        <end position="19"/>
    </location>
</feature>
<evidence type="ECO:0000313" key="4">
    <source>
        <dbReference type="EMBL" id="KAG8036226.1"/>
    </source>
</evidence>
<sequence>MKNKIVLLIIIHLLASVSAIPAGGPEEKDGSSDCVCNSKGLTVKFEQKGALKTQLIVKDHLNDSKCEKMYEKGENSGKFSVTYGTCGVEIKNKTAEFTLMVLRPPGEIRESAQTRLIKCEYPTKEGKANKSYQVGDLRTVTELPSTTFSDEDPTHELLILNSDNKPVTETDPVTPGTPLIGKLRISPKSYFGSIKNCYLAPDQKDDSKKYKIIDESGCPVDSYVNGWQWDTDTNSVQLHFKAF</sequence>
<reference evidence="4" key="2">
    <citation type="submission" date="2021-04" db="EMBL/GenBank/DDBJ databases">
        <title>Genome-wide patterns of bracovirus chromosomal integration into multiple host tissues during parasitism.</title>
        <authorList>
            <person name="Chebbi M.A.C."/>
        </authorList>
    </citation>
    <scope>NUCLEOTIDE SEQUENCE</scope>
    <source>
        <tissue evidence="4">Whole body</tissue>
    </source>
</reference>
<dbReference type="AlphaFoldDB" id="A0A8J5UXR2"/>
<protein>
    <recommendedName>
        <fullName evidence="3">ZP domain-containing protein</fullName>
    </recommendedName>
</protein>
<evidence type="ECO:0000313" key="5">
    <source>
        <dbReference type="Proteomes" id="UP000729913"/>
    </source>
</evidence>
<dbReference type="PANTHER" id="PTHR22907:SF54">
    <property type="entry name" value="GH04558P"/>
    <property type="match status" value="1"/>
</dbReference>
<dbReference type="PROSITE" id="PS51034">
    <property type="entry name" value="ZP_2"/>
    <property type="match status" value="1"/>
</dbReference>
<dbReference type="InterPro" id="IPR051962">
    <property type="entry name" value="Cuticlin"/>
</dbReference>
<feature type="domain" description="ZP" evidence="3">
    <location>
        <begin position="35"/>
        <end position="243"/>
    </location>
</feature>
<feature type="chain" id="PRO_5035227933" description="ZP domain-containing protein" evidence="2">
    <location>
        <begin position="20"/>
        <end position="243"/>
    </location>
</feature>
<reference evidence="4" key="1">
    <citation type="submission" date="2020-03" db="EMBL/GenBank/DDBJ databases">
        <authorList>
            <person name="Chebbi M.A."/>
            <person name="Drezen J.M."/>
        </authorList>
    </citation>
    <scope>NUCLEOTIDE SEQUENCE</scope>
    <source>
        <tissue evidence="4">Whole body</tissue>
    </source>
</reference>
<name>A0A8J5UXR2_9HYME</name>
<dbReference type="InterPro" id="IPR001507">
    <property type="entry name" value="ZP_dom"/>
</dbReference>
<comment type="caution">
    <text evidence="4">The sequence shown here is derived from an EMBL/GenBank/DDBJ whole genome shotgun (WGS) entry which is preliminary data.</text>
</comment>
<dbReference type="OrthoDB" id="10349938at2759"/>
<evidence type="ECO:0000256" key="2">
    <source>
        <dbReference type="SAM" id="SignalP"/>
    </source>
</evidence>
<feature type="non-terminal residue" evidence="4">
    <location>
        <position position="243"/>
    </location>
</feature>
<evidence type="ECO:0000259" key="3">
    <source>
        <dbReference type="PROSITE" id="PS51034"/>
    </source>
</evidence>
<evidence type="ECO:0000256" key="1">
    <source>
        <dbReference type="ARBA" id="ARBA00022729"/>
    </source>
</evidence>
<organism evidence="4 5">
    <name type="scientific">Cotesia typhae</name>
    <dbReference type="NCBI Taxonomy" id="2053667"/>
    <lineage>
        <taxon>Eukaryota</taxon>
        <taxon>Metazoa</taxon>
        <taxon>Ecdysozoa</taxon>
        <taxon>Arthropoda</taxon>
        <taxon>Hexapoda</taxon>
        <taxon>Insecta</taxon>
        <taxon>Pterygota</taxon>
        <taxon>Neoptera</taxon>
        <taxon>Endopterygota</taxon>
        <taxon>Hymenoptera</taxon>
        <taxon>Apocrita</taxon>
        <taxon>Ichneumonoidea</taxon>
        <taxon>Braconidae</taxon>
        <taxon>Microgastrinae</taxon>
        <taxon>Cotesia</taxon>
    </lineage>
</organism>